<dbReference type="OrthoDB" id="9778998at2"/>
<dbReference type="Pfam" id="PF09826">
    <property type="entry name" value="Beta_propel"/>
    <property type="match status" value="1"/>
</dbReference>
<accession>D9SWQ1</accession>
<keyword evidence="1" id="KW-1133">Transmembrane helix</keyword>
<organism evidence="2 3">
    <name type="scientific">Clostridium cellulovorans (strain ATCC 35296 / DSM 3052 / OCM 3 / 743B)</name>
    <dbReference type="NCBI Taxonomy" id="573061"/>
    <lineage>
        <taxon>Bacteria</taxon>
        <taxon>Bacillati</taxon>
        <taxon>Bacillota</taxon>
        <taxon>Clostridia</taxon>
        <taxon>Eubacteriales</taxon>
        <taxon>Clostridiaceae</taxon>
        <taxon>Clostridium</taxon>
    </lineage>
</organism>
<dbReference type="PIRSF" id="PIRSF006425">
    <property type="entry name" value="UCP006425_WD40"/>
    <property type="match status" value="1"/>
</dbReference>
<dbReference type="HOGENOM" id="CLU_015706_0_0_9"/>
<dbReference type="KEGG" id="ccb:Clocel_3663"/>
<protein>
    <submittedName>
        <fullName evidence="2">Beta propeller domain</fullName>
    </submittedName>
</protein>
<sequence>MIDEKNLKNSFEDVEIPKELDFAIEKGIRKAKRSKKTNRVSLLAASLAVVVGTSFIIKNQVSLSHKDFVSNDITITSVSDFEELPKINDFDNLEAILKQYSSSSRYGGVVSKSTEIATGGTADMLTGNMQDTGKSENVTTNNQVQGVEEGDIVQTDGEYIYYGKNSYENNSSIAKVIITKTNSAGKLEKTKEIVFSDSGHSSIMNLFIKGDKLIVEGYQIEAGDSSIVKIYNIRDKNNITLEQAYNIDGNFVRERMIGDKLYFITSKYPYPVYGLPSTEQEKAKENILPKITCEDTTGKKVTTEISLEDICYLPGMNPSAFVTISTIDMAKGTINNYTMLGDTSNIYSSMENLYLIGQSYENIDGKEMATTKDIMIPTNPETTIYKFKYTEDGVAFVAKNSVSGYVLNQFSMDEYDNTFRIATTNFQNDIKDQDNNIYILDDKLQLKGKLEHLAKGEKIYSVRFQEDKGYMVTFKNTDPLFVIDLSDATLPKILGELKIPGFSSYLHPYDENHLIGLGNDTKEIEGNDEFVKRSGIKLSLYDVSDKQNPKEMYKEIIGSEYIYSEALNNHKAFFFNKENNLVGFPVTDYSYNNNNKGFYIFKVDINSGIQNLSYIKLDSSSEYWYEGDRIFALKDKLYAVTNNNIQSYDIKTINKLDELRY</sequence>
<name>D9SWQ1_CLOC7</name>
<feature type="transmembrane region" description="Helical" evidence="1">
    <location>
        <begin position="40"/>
        <end position="57"/>
    </location>
</feature>
<dbReference type="InterPro" id="IPR019198">
    <property type="entry name" value="Beta_propeller_containing"/>
</dbReference>
<dbReference type="Proteomes" id="UP000002730">
    <property type="component" value="Chromosome"/>
</dbReference>
<evidence type="ECO:0000313" key="3">
    <source>
        <dbReference type="Proteomes" id="UP000002730"/>
    </source>
</evidence>
<keyword evidence="3" id="KW-1185">Reference proteome</keyword>
<dbReference type="eggNOG" id="COG4880">
    <property type="taxonomic scope" value="Bacteria"/>
</dbReference>
<evidence type="ECO:0000313" key="2">
    <source>
        <dbReference type="EMBL" id="ADL53333.1"/>
    </source>
</evidence>
<evidence type="ECO:0000256" key="1">
    <source>
        <dbReference type="SAM" id="Phobius"/>
    </source>
</evidence>
<gene>
    <name evidence="2" type="ordered locus">Clocel_3663</name>
</gene>
<dbReference type="EMBL" id="CP002160">
    <property type="protein sequence ID" value="ADL53333.1"/>
    <property type="molecule type" value="Genomic_DNA"/>
</dbReference>
<dbReference type="AlphaFoldDB" id="D9SWQ1"/>
<proteinExistence type="predicted"/>
<dbReference type="InterPro" id="IPR014441">
    <property type="entry name" value="UCP006425_b-propeller"/>
</dbReference>
<keyword evidence="1" id="KW-0472">Membrane</keyword>
<dbReference type="RefSeq" id="WP_010073670.1">
    <property type="nucleotide sequence ID" value="NC_014393.1"/>
</dbReference>
<keyword evidence="1" id="KW-0812">Transmembrane</keyword>
<reference evidence="2 3" key="1">
    <citation type="submission" date="2010-08" db="EMBL/GenBank/DDBJ databases">
        <title>Complete sequence of Clostridium cellulovorans 743B.</title>
        <authorList>
            <consortium name="US DOE Joint Genome Institute"/>
            <person name="Lucas S."/>
            <person name="Copeland A."/>
            <person name="Lapidus A."/>
            <person name="Cheng J.-F."/>
            <person name="Bruce D."/>
            <person name="Goodwin L."/>
            <person name="Pitluck S."/>
            <person name="Chertkov O."/>
            <person name="Detter J.C."/>
            <person name="Han C."/>
            <person name="Tapia R."/>
            <person name="Land M."/>
            <person name="Hauser L."/>
            <person name="Chang Y.-J."/>
            <person name="Jeffries C."/>
            <person name="Kyrpides N."/>
            <person name="Ivanova N."/>
            <person name="Mikhailova N."/>
            <person name="Hemme C.L."/>
            <person name="Woyke T."/>
        </authorList>
    </citation>
    <scope>NUCLEOTIDE SEQUENCE [LARGE SCALE GENOMIC DNA]</scope>
    <source>
        <strain evidence="3">ATCC 35296 / DSM 3052 / OCM 3 / 743B</strain>
    </source>
</reference>